<name>A0A2K3K9X4_TRIPR</name>
<organism evidence="1 2">
    <name type="scientific">Trifolium pratense</name>
    <name type="common">Red clover</name>
    <dbReference type="NCBI Taxonomy" id="57577"/>
    <lineage>
        <taxon>Eukaryota</taxon>
        <taxon>Viridiplantae</taxon>
        <taxon>Streptophyta</taxon>
        <taxon>Embryophyta</taxon>
        <taxon>Tracheophyta</taxon>
        <taxon>Spermatophyta</taxon>
        <taxon>Magnoliopsida</taxon>
        <taxon>eudicotyledons</taxon>
        <taxon>Gunneridae</taxon>
        <taxon>Pentapetalae</taxon>
        <taxon>rosids</taxon>
        <taxon>fabids</taxon>
        <taxon>Fabales</taxon>
        <taxon>Fabaceae</taxon>
        <taxon>Papilionoideae</taxon>
        <taxon>50 kb inversion clade</taxon>
        <taxon>NPAAA clade</taxon>
        <taxon>Hologalegina</taxon>
        <taxon>IRL clade</taxon>
        <taxon>Trifolieae</taxon>
        <taxon>Trifolium</taxon>
    </lineage>
</organism>
<reference evidence="1 2" key="2">
    <citation type="journal article" date="2017" name="Front. Plant Sci.">
        <title>Gene Classification and Mining of Molecular Markers Useful in Red Clover (Trifolium pratense) Breeding.</title>
        <authorList>
            <person name="Istvanek J."/>
            <person name="Dluhosova J."/>
            <person name="Dluhos P."/>
            <person name="Patkova L."/>
            <person name="Nedelnik J."/>
            <person name="Repkova J."/>
        </authorList>
    </citation>
    <scope>NUCLEOTIDE SEQUENCE [LARGE SCALE GENOMIC DNA]</scope>
    <source>
        <strain evidence="2">cv. Tatra</strain>
        <tissue evidence="1">Young leaves</tissue>
    </source>
</reference>
<evidence type="ECO:0000313" key="1">
    <source>
        <dbReference type="EMBL" id="PNX63074.1"/>
    </source>
</evidence>
<gene>
    <name evidence="1" type="ORF">L195_g061442</name>
</gene>
<sequence length="38" mass="3884">VNGQDEKEVARATWMQLAVSTNGQLVGAILGCLAGVIA</sequence>
<dbReference type="AlphaFoldDB" id="A0A2K3K9X4"/>
<proteinExistence type="predicted"/>
<comment type="caution">
    <text evidence="1">The sequence shown here is derived from an EMBL/GenBank/DDBJ whole genome shotgun (WGS) entry which is preliminary data.</text>
</comment>
<protein>
    <submittedName>
        <fullName evidence="1">Uncharacterized protein</fullName>
    </submittedName>
</protein>
<dbReference type="EMBL" id="ASHM01152297">
    <property type="protein sequence ID" value="PNX63074.1"/>
    <property type="molecule type" value="Genomic_DNA"/>
</dbReference>
<evidence type="ECO:0000313" key="2">
    <source>
        <dbReference type="Proteomes" id="UP000236291"/>
    </source>
</evidence>
<reference evidence="1 2" key="1">
    <citation type="journal article" date="2014" name="Am. J. Bot.">
        <title>Genome assembly and annotation for red clover (Trifolium pratense; Fabaceae).</title>
        <authorList>
            <person name="Istvanek J."/>
            <person name="Jaros M."/>
            <person name="Krenek A."/>
            <person name="Repkova J."/>
        </authorList>
    </citation>
    <scope>NUCLEOTIDE SEQUENCE [LARGE SCALE GENOMIC DNA]</scope>
    <source>
        <strain evidence="2">cv. Tatra</strain>
        <tissue evidence="1">Young leaves</tissue>
    </source>
</reference>
<feature type="non-terminal residue" evidence="1">
    <location>
        <position position="1"/>
    </location>
</feature>
<accession>A0A2K3K9X4</accession>
<dbReference type="Proteomes" id="UP000236291">
    <property type="component" value="Unassembled WGS sequence"/>
</dbReference>